<proteinExistence type="predicted"/>
<dbReference type="Proteomes" id="UP000050795">
    <property type="component" value="Unassembled WGS sequence"/>
</dbReference>
<evidence type="ECO:0000313" key="1">
    <source>
        <dbReference type="Proteomes" id="UP000050795"/>
    </source>
</evidence>
<keyword evidence="1" id="KW-1185">Reference proteome</keyword>
<accession>A0A183X1Q7</accession>
<reference evidence="2" key="2">
    <citation type="submission" date="2023-11" db="UniProtKB">
        <authorList>
            <consortium name="WormBaseParasite"/>
        </authorList>
    </citation>
    <scope>IDENTIFICATION</scope>
</reference>
<name>A0A183X1Q7_TRIRE</name>
<organism evidence="1 2">
    <name type="scientific">Trichobilharzia regenti</name>
    <name type="common">Nasal bird schistosome</name>
    <dbReference type="NCBI Taxonomy" id="157069"/>
    <lineage>
        <taxon>Eukaryota</taxon>
        <taxon>Metazoa</taxon>
        <taxon>Spiralia</taxon>
        <taxon>Lophotrochozoa</taxon>
        <taxon>Platyhelminthes</taxon>
        <taxon>Trematoda</taxon>
        <taxon>Digenea</taxon>
        <taxon>Strigeidida</taxon>
        <taxon>Schistosomatoidea</taxon>
        <taxon>Schistosomatidae</taxon>
        <taxon>Trichobilharzia</taxon>
    </lineage>
</organism>
<dbReference type="OrthoDB" id="6239383at2759"/>
<reference evidence="1" key="1">
    <citation type="submission" date="2022-06" db="EMBL/GenBank/DDBJ databases">
        <authorList>
            <person name="Berger JAMES D."/>
            <person name="Berger JAMES D."/>
        </authorList>
    </citation>
    <scope>NUCLEOTIDE SEQUENCE [LARGE SCALE GENOMIC DNA]</scope>
</reference>
<dbReference type="AlphaFoldDB" id="A0A183X1Q7"/>
<protein>
    <submittedName>
        <fullName evidence="2">Uncharacterized protein</fullName>
    </submittedName>
</protein>
<evidence type="ECO:0000313" key="2">
    <source>
        <dbReference type="WBParaSite" id="TREG1_35500.1"/>
    </source>
</evidence>
<sequence length="144" mass="16977">MQTVEDQAEKDALIHLRGGPLDSPLWDPEPTIPVIPVIKPQPWELSTLIFDTCFYAILAIIILGQILIIYRVCYKYFGHLFRKFILTETSQSLELEDWNKIHIAKYTPNTVEYVKESPEKYYFLAEDYKELLRILNFIDEHSRV</sequence>
<dbReference type="WBParaSite" id="TREG1_35500.1">
    <property type="protein sequence ID" value="TREG1_35500.1"/>
    <property type="gene ID" value="TREG1_35500"/>
</dbReference>